<proteinExistence type="predicted"/>
<keyword evidence="2" id="KW-1185">Reference proteome</keyword>
<dbReference type="Gramene" id="KGN65473">
    <property type="protein sequence ID" value="KGN65473"/>
    <property type="gene ID" value="Csa_1G423310"/>
</dbReference>
<reference evidence="1 2" key="1">
    <citation type="journal article" date="2009" name="Nat. Genet.">
        <title>The genome of the cucumber, Cucumis sativus L.</title>
        <authorList>
            <person name="Huang S."/>
            <person name="Li R."/>
            <person name="Zhang Z."/>
            <person name="Li L."/>
            <person name="Gu X."/>
            <person name="Fan W."/>
            <person name="Lucas W.J."/>
            <person name="Wang X."/>
            <person name="Xie B."/>
            <person name="Ni P."/>
            <person name="Ren Y."/>
            <person name="Zhu H."/>
            <person name="Li J."/>
            <person name="Lin K."/>
            <person name="Jin W."/>
            <person name="Fei Z."/>
            <person name="Li G."/>
            <person name="Staub J."/>
            <person name="Kilian A."/>
            <person name="van der Vossen E.A."/>
            <person name="Wu Y."/>
            <person name="Guo J."/>
            <person name="He J."/>
            <person name="Jia Z."/>
            <person name="Ren Y."/>
            <person name="Tian G."/>
            <person name="Lu Y."/>
            <person name="Ruan J."/>
            <person name="Qian W."/>
            <person name="Wang M."/>
            <person name="Huang Q."/>
            <person name="Li B."/>
            <person name="Xuan Z."/>
            <person name="Cao J."/>
            <person name="Asan"/>
            <person name="Wu Z."/>
            <person name="Zhang J."/>
            <person name="Cai Q."/>
            <person name="Bai Y."/>
            <person name="Zhao B."/>
            <person name="Han Y."/>
            <person name="Li Y."/>
            <person name="Li X."/>
            <person name="Wang S."/>
            <person name="Shi Q."/>
            <person name="Liu S."/>
            <person name="Cho W.K."/>
            <person name="Kim J.Y."/>
            <person name="Xu Y."/>
            <person name="Heller-Uszynska K."/>
            <person name="Miao H."/>
            <person name="Cheng Z."/>
            <person name="Zhang S."/>
            <person name="Wu J."/>
            <person name="Yang Y."/>
            <person name="Kang H."/>
            <person name="Li M."/>
            <person name="Liang H."/>
            <person name="Ren X."/>
            <person name="Shi Z."/>
            <person name="Wen M."/>
            <person name="Jian M."/>
            <person name="Yang H."/>
            <person name="Zhang G."/>
            <person name="Yang Z."/>
            <person name="Chen R."/>
            <person name="Liu S."/>
            <person name="Li J."/>
            <person name="Ma L."/>
            <person name="Liu H."/>
            <person name="Zhou Y."/>
            <person name="Zhao J."/>
            <person name="Fang X."/>
            <person name="Li G."/>
            <person name="Fang L."/>
            <person name="Li Y."/>
            <person name="Liu D."/>
            <person name="Zheng H."/>
            <person name="Zhang Y."/>
            <person name="Qin N."/>
            <person name="Li Z."/>
            <person name="Yang G."/>
            <person name="Yang S."/>
            <person name="Bolund L."/>
            <person name="Kristiansen K."/>
            <person name="Zheng H."/>
            <person name="Li S."/>
            <person name="Zhang X."/>
            <person name="Yang H."/>
            <person name="Wang J."/>
            <person name="Sun R."/>
            <person name="Zhang B."/>
            <person name="Jiang S."/>
            <person name="Wang J."/>
            <person name="Du Y."/>
            <person name="Li S."/>
        </authorList>
    </citation>
    <scope>NUCLEOTIDE SEQUENCE [LARGE SCALE GENOMIC DNA]</scope>
    <source>
        <strain evidence="2">cv. 9930</strain>
    </source>
</reference>
<reference evidence="1 2" key="2">
    <citation type="journal article" date="2009" name="PLoS ONE">
        <title>An integrated genetic and cytogenetic map of the cucumber genome.</title>
        <authorList>
            <person name="Ren Y."/>
            <person name="Zhang Z."/>
            <person name="Liu J."/>
            <person name="Staub J.E."/>
            <person name="Han Y."/>
            <person name="Cheng Z."/>
            <person name="Li X."/>
            <person name="Lu J."/>
            <person name="Miao H."/>
            <person name="Kang H."/>
            <person name="Xie B."/>
            <person name="Gu X."/>
            <person name="Wang X."/>
            <person name="Du Y."/>
            <person name="Jin W."/>
            <person name="Huang S."/>
        </authorList>
    </citation>
    <scope>NUCLEOTIDE SEQUENCE [LARGE SCALE GENOMIC DNA]</scope>
    <source>
        <strain evidence="2">cv. 9930</strain>
    </source>
</reference>
<reference evidence="1 2" key="3">
    <citation type="journal article" date="2010" name="BMC Genomics">
        <title>Transcriptome sequencing and comparative analysis of cucumber flowers with different sex types.</title>
        <authorList>
            <person name="Guo S."/>
            <person name="Zheng Y."/>
            <person name="Joung J.G."/>
            <person name="Liu S."/>
            <person name="Zhang Z."/>
            <person name="Crasta O.R."/>
            <person name="Sobral B.W."/>
            <person name="Xu Y."/>
            <person name="Huang S."/>
            <person name="Fei Z."/>
        </authorList>
    </citation>
    <scope>NUCLEOTIDE SEQUENCE [LARGE SCALE GENOMIC DNA]</scope>
    <source>
        <strain evidence="2">cv. 9930</strain>
    </source>
</reference>
<protein>
    <submittedName>
        <fullName evidence="1">Uncharacterized protein</fullName>
    </submittedName>
</protein>
<accession>A0A0A0LUN9</accession>
<sequence length="79" mass="8789">MVIEYQRRREKVKTLSTKKERKTLTLTRPTRHLFFTPARPFSPQLSNASAIAASTAGAAAASFPLSLHCFTLLLVTDNI</sequence>
<evidence type="ECO:0000313" key="1">
    <source>
        <dbReference type="EMBL" id="KGN65473.1"/>
    </source>
</evidence>
<dbReference type="EMBL" id="CM002922">
    <property type="protein sequence ID" value="KGN65473.1"/>
    <property type="molecule type" value="Genomic_DNA"/>
</dbReference>
<gene>
    <name evidence="1" type="ORF">Csa_1G423310</name>
</gene>
<evidence type="ECO:0000313" key="2">
    <source>
        <dbReference type="Proteomes" id="UP000029981"/>
    </source>
</evidence>
<reference evidence="1 2" key="4">
    <citation type="journal article" date="2011" name="BMC Genomics">
        <title>RNA-Seq improves annotation of protein-coding genes in the cucumber genome.</title>
        <authorList>
            <person name="Li Z."/>
            <person name="Zhang Z."/>
            <person name="Yan P."/>
            <person name="Huang S."/>
            <person name="Fei Z."/>
            <person name="Lin K."/>
        </authorList>
    </citation>
    <scope>NUCLEOTIDE SEQUENCE [LARGE SCALE GENOMIC DNA]</scope>
    <source>
        <strain evidence="2">cv. 9930</strain>
    </source>
</reference>
<dbReference type="AlphaFoldDB" id="A0A0A0LUN9"/>
<dbReference type="Proteomes" id="UP000029981">
    <property type="component" value="Chromosome 1"/>
</dbReference>
<name>A0A0A0LUN9_CUCSA</name>
<organism evidence="1 2">
    <name type="scientific">Cucumis sativus</name>
    <name type="common">Cucumber</name>
    <dbReference type="NCBI Taxonomy" id="3659"/>
    <lineage>
        <taxon>Eukaryota</taxon>
        <taxon>Viridiplantae</taxon>
        <taxon>Streptophyta</taxon>
        <taxon>Embryophyta</taxon>
        <taxon>Tracheophyta</taxon>
        <taxon>Spermatophyta</taxon>
        <taxon>Magnoliopsida</taxon>
        <taxon>eudicotyledons</taxon>
        <taxon>Gunneridae</taxon>
        <taxon>Pentapetalae</taxon>
        <taxon>rosids</taxon>
        <taxon>fabids</taxon>
        <taxon>Cucurbitales</taxon>
        <taxon>Cucurbitaceae</taxon>
        <taxon>Benincaseae</taxon>
        <taxon>Cucumis</taxon>
    </lineage>
</organism>